<dbReference type="InterPro" id="IPR032675">
    <property type="entry name" value="LRR_dom_sf"/>
</dbReference>
<evidence type="ECO:0000313" key="10">
    <source>
        <dbReference type="EMBL" id="JAT65896.1"/>
    </source>
</evidence>
<dbReference type="InterPro" id="IPR038005">
    <property type="entry name" value="RX-like_CC"/>
</dbReference>
<dbReference type="InterPro" id="IPR027417">
    <property type="entry name" value="P-loop_NTPase"/>
</dbReference>
<feature type="domain" description="NB-ARC" evidence="6">
    <location>
        <begin position="176"/>
        <end position="347"/>
    </location>
</feature>
<reference evidence="10" key="1">
    <citation type="submission" date="2015-07" db="EMBL/GenBank/DDBJ databases">
        <title>Transcriptome Assembly of Anthurium amnicola.</title>
        <authorList>
            <person name="Suzuki J."/>
        </authorList>
    </citation>
    <scope>NUCLEOTIDE SEQUENCE</scope>
</reference>
<evidence type="ECO:0000259" key="9">
    <source>
        <dbReference type="Pfam" id="PF23598"/>
    </source>
</evidence>
<dbReference type="FunFam" id="1.10.10.10:FF:000322">
    <property type="entry name" value="Probable disease resistance protein At1g63360"/>
    <property type="match status" value="1"/>
</dbReference>
<dbReference type="PRINTS" id="PR00364">
    <property type="entry name" value="DISEASERSIST"/>
</dbReference>
<dbReference type="InterPro" id="IPR058922">
    <property type="entry name" value="WHD_DRP"/>
</dbReference>
<comment type="similarity">
    <text evidence="1">Belongs to the disease resistance NB-LRR family.</text>
</comment>
<dbReference type="Gene3D" id="1.20.5.4130">
    <property type="match status" value="1"/>
</dbReference>
<dbReference type="GO" id="GO:0043531">
    <property type="term" value="F:ADP binding"/>
    <property type="evidence" value="ECO:0007669"/>
    <property type="project" value="InterPro"/>
</dbReference>
<gene>
    <name evidence="10" type="primary">RPP8_2</name>
    <name evidence="10" type="ORF">g.63788</name>
</gene>
<dbReference type="InterPro" id="IPR044974">
    <property type="entry name" value="Disease_R_plants"/>
</dbReference>
<dbReference type="InterPro" id="IPR042197">
    <property type="entry name" value="Apaf_helical"/>
</dbReference>
<dbReference type="InterPro" id="IPR002182">
    <property type="entry name" value="NB-ARC"/>
</dbReference>
<evidence type="ECO:0000256" key="5">
    <source>
        <dbReference type="ARBA" id="ARBA00022821"/>
    </source>
</evidence>
<evidence type="ECO:0000256" key="4">
    <source>
        <dbReference type="ARBA" id="ARBA00022741"/>
    </source>
</evidence>
<evidence type="ECO:0000256" key="2">
    <source>
        <dbReference type="ARBA" id="ARBA00022614"/>
    </source>
</evidence>
<dbReference type="Pfam" id="PF23559">
    <property type="entry name" value="WHD_DRP"/>
    <property type="match status" value="1"/>
</dbReference>
<dbReference type="Pfam" id="PF18052">
    <property type="entry name" value="Rx_N"/>
    <property type="match status" value="1"/>
</dbReference>
<keyword evidence="4" id="KW-0547">Nucleotide-binding</keyword>
<dbReference type="EMBL" id="GDJX01002040">
    <property type="protein sequence ID" value="JAT65896.1"/>
    <property type="molecule type" value="Transcribed_RNA"/>
</dbReference>
<feature type="domain" description="Disease resistance R13L4/SHOC-2-like LRR" evidence="9">
    <location>
        <begin position="558"/>
        <end position="888"/>
    </location>
</feature>
<dbReference type="Gene3D" id="1.10.8.430">
    <property type="entry name" value="Helical domain of apoptotic protease-activating factors"/>
    <property type="match status" value="1"/>
</dbReference>
<keyword evidence="3" id="KW-0677">Repeat</keyword>
<dbReference type="InterPro" id="IPR041118">
    <property type="entry name" value="Rx_N"/>
</dbReference>
<dbReference type="GO" id="GO:0002758">
    <property type="term" value="P:innate immune response-activating signaling pathway"/>
    <property type="evidence" value="ECO:0007669"/>
    <property type="project" value="UniProtKB-ARBA"/>
</dbReference>
<feature type="domain" description="Disease resistance N-terminal" evidence="7">
    <location>
        <begin position="9"/>
        <end position="92"/>
    </location>
</feature>
<dbReference type="Gene3D" id="1.10.10.10">
    <property type="entry name" value="Winged helix-like DNA-binding domain superfamily/Winged helix DNA-binding domain"/>
    <property type="match status" value="1"/>
</dbReference>
<dbReference type="PANTHER" id="PTHR23155">
    <property type="entry name" value="DISEASE RESISTANCE PROTEIN RP"/>
    <property type="match status" value="1"/>
</dbReference>
<dbReference type="CDD" id="cd14798">
    <property type="entry name" value="RX-CC_like"/>
    <property type="match status" value="1"/>
</dbReference>
<evidence type="ECO:0000259" key="8">
    <source>
        <dbReference type="Pfam" id="PF23559"/>
    </source>
</evidence>
<dbReference type="PANTHER" id="PTHR23155:SF1193">
    <property type="entry name" value="DISEASE RESISTANCE PROTEIN RPP13-RELATED"/>
    <property type="match status" value="1"/>
</dbReference>
<name>A0A1D1ZG16_9ARAE</name>
<organism evidence="10">
    <name type="scientific">Anthurium amnicola</name>
    <dbReference type="NCBI Taxonomy" id="1678845"/>
    <lineage>
        <taxon>Eukaryota</taxon>
        <taxon>Viridiplantae</taxon>
        <taxon>Streptophyta</taxon>
        <taxon>Embryophyta</taxon>
        <taxon>Tracheophyta</taxon>
        <taxon>Spermatophyta</taxon>
        <taxon>Magnoliopsida</taxon>
        <taxon>Liliopsida</taxon>
        <taxon>Araceae</taxon>
        <taxon>Pothoideae</taxon>
        <taxon>Potheae</taxon>
        <taxon>Anthurium</taxon>
    </lineage>
</organism>
<keyword evidence="5" id="KW-0611">Plant defense</keyword>
<dbReference type="Pfam" id="PF23598">
    <property type="entry name" value="LRR_14"/>
    <property type="match status" value="1"/>
</dbReference>
<dbReference type="InterPro" id="IPR055414">
    <property type="entry name" value="LRR_R13L4/SHOC2-like"/>
</dbReference>
<dbReference type="InterPro" id="IPR036388">
    <property type="entry name" value="WH-like_DNA-bd_sf"/>
</dbReference>
<accession>A0A1D1ZG16</accession>
<dbReference type="Gene3D" id="3.40.50.300">
    <property type="entry name" value="P-loop containing nucleotide triphosphate hydrolases"/>
    <property type="match status" value="1"/>
</dbReference>
<sequence length="916" mass="104007">MEKQIAETVVKSITEKLLNLLIEECASLYGVRDQVEWMESELRRMQGFLRDAETKQKVDREIGKWVKEMREVAYDAEDIVDNYILKMHQQQGRTFMDLIKRYTCIFQELALKHSTSTQIQSIKRRIQEISNNRSKYAISATVGGNQETNLAQNQLKDRRELAILTDRDVFVGFGDDIQRIVGILLDGKRNERCVISIVGMGGSGKTTLARRICNDINIKGSFDGHCALVSVSQAYNISNVLKDIAQEFIKREKLQGKDDRELREELSLFLRGNKYLIVLDDVWDTEVWTLVNPHLPDVKNGSRIVITTRSMNVAKLADPSVPPYELRQMREDESWDLFTKNVFPSNDDREACKGELKQLGGNIIKVCGGLPLAIIVMGGLLSMKDKLPSVWMDVLQGMDWDDTPEGGVCIKILALSYDDLPQHLKLCFLYLSCFPENHEIDAEKLIRLWVAEGFIPLRGTDQQSKGSRTVEDTAEAWLDDLIQRSLLQVSKRSYSGKVQKCRIHGLLREISSREAKETNFLHTCHEVQSISQATTRRLALHVCSTRGNTSQMLSAPKLRSFLVLGFDLARSMPSLQFLDGLKLLRVLDLENAGCFELPKSIGDLIHLRYMGLKDNNFKSIPLSVGKLHNLQTLDVRDNQNLNGLPDSLLEIKTLRHIFVDRKVDPPIVGSGLVNLQTLYIPSAGAWIERSLATMTSLRRLGINCILPVHNIALNSSLDNLTQLHSLYLEGEPYNRGRLPRGPLSRKALSLPRHRHLQELTLWGPLKDPDMTGPSTYSSGELPPNLNELALWDSELQQDPMALLEKLLFLRCLRLKNAYAGEELVCSVGGFPQLQKLEISWLPIRSWTVEDGAMPCLKNLDISYCHQLDMLPEGMKHIKTLQTMKISYLSDKFTCRLKNQGEDWYKIEHIPSVQIIP</sequence>
<dbReference type="AlphaFoldDB" id="A0A1D1ZG16"/>
<evidence type="ECO:0000256" key="3">
    <source>
        <dbReference type="ARBA" id="ARBA00022737"/>
    </source>
</evidence>
<proteinExistence type="inferred from homology"/>
<evidence type="ECO:0000256" key="1">
    <source>
        <dbReference type="ARBA" id="ARBA00008894"/>
    </source>
</evidence>
<dbReference type="SUPFAM" id="SSF52058">
    <property type="entry name" value="L domain-like"/>
    <property type="match status" value="1"/>
</dbReference>
<protein>
    <submittedName>
        <fullName evidence="10">Disease resistance protein RPP8</fullName>
    </submittedName>
</protein>
<dbReference type="SUPFAM" id="SSF52540">
    <property type="entry name" value="P-loop containing nucleoside triphosphate hydrolases"/>
    <property type="match status" value="1"/>
</dbReference>
<dbReference type="GO" id="GO:0009626">
    <property type="term" value="P:plant-type hypersensitive response"/>
    <property type="evidence" value="ECO:0007669"/>
    <property type="project" value="UniProtKB-ARBA"/>
</dbReference>
<feature type="domain" description="Disease resistance protein winged helix" evidence="8">
    <location>
        <begin position="434"/>
        <end position="510"/>
    </location>
</feature>
<keyword evidence="2" id="KW-0433">Leucine-rich repeat</keyword>
<dbReference type="Pfam" id="PF00931">
    <property type="entry name" value="NB-ARC"/>
    <property type="match status" value="1"/>
</dbReference>
<dbReference type="GO" id="GO:0042742">
    <property type="term" value="P:defense response to bacterium"/>
    <property type="evidence" value="ECO:0007669"/>
    <property type="project" value="UniProtKB-ARBA"/>
</dbReference>
<dbReference type="FunFam" id="3.40.50.300:FF:001091">
    <property type="entry name" value="Probable disease resistance protein At1g61300"/>
    <property type="match status" value="1"/>
</dbReference>
<evidence type="ECO:0000259" key="7">
    <source>
        <dbReference type="Pfam" id="PF18052"/>
    </source>
</evidence>
<evidence type="ECO:0000259" key="6">
    <source>
        <dbReference type="Pfam" id="PF00931"/>
    </source>
</evidence>
<dbReference type="Gene3D" id="3.80.10.10">
    <property type="entry name" value="Ribonuclease Inhibitor"/>
    <property type="match status" value="1"/>
</dbReference>